<dbReference type="OMA" id="CDHPRNI"/>
<dbReference type="PANTHER" id="PTHR10443:SF12">
    <property type="entry name" value="DIPEPTIDASE"/>
    <property type="match status" value="1"/>
</dbReference>
<proteinExistence type="predicted"/>
<dbReference type="InterPro" id="IPR008257">
    <property type="entry name" value="Pept_M19"/>
</dbReference>
<dbReference type="PROSITE" id="PS51365">
    <property type="entry name" value="RENAL_DIPEPTIDASE_2"/>
    <property type="match status" value="1"/>
</dbReference>
<protein>
    <submittedName>
        <fullName evidence="1">Membrane dipeptidase</fullName>
    </submittedName>
</protein>
<comment type="caution">
    <text evidence="1">The sequence shown here is derived from an EMBL/GenBank/DDBJ whole genome shotgun (WGS) entry which is preliminary data.</text>
</comment>
<dbReference type="PATRIC" id="fig|85874.4.peg.124"/>
<reference evidence="2" key="1">
    <citation type="journal article" date="2015" name="MBio">
        <title>Genome-Resolved Metagenomic Analysis Reveals Roles for Candidate Phyla and Other Microbial Community Members in Biogeochemical Transformations in Oil Reservoirs.</title>
        <authorList>
            <person name="Hu P."/>
            <person name="Tom L."/>
            <person name="Singh A."/>
            <person name="Thomas B.C."/>
            <person name="Baker B.J."/>
            <person name="Piceno Y.M."/>
            <person name="Andersen G.L."/>
            <person name="Banfield J.F."/>
        </authorList>
    </citation>
    <scope>NUCLEOTIDE SEQUENCE [LARGE SCALE GENOMIC DNA]</scope>
</reference>
<evidence type="ECO:0000313" key="1">
    <source>
        <dbReference type="EMBL" id="KUK36516.1"/>
    </source>
</evidence>
<dbReference type="InterPro" id="IPR000180">
    <property type="entry name" value="Dipep_AS"/>
</dbReference>
<dbReference type="PROSITE" id="PS00869">
    <property type="entry name" value="RENAL_DIPEPTIDASE_1"/>
    <property type="match status" value="1"/>
</dbReference>
<dbReference type="AlphaFoldDB" id="A0A117LBG2"/>
<accession>A0A117LBG2</accession>
<dbReference type="CDD" id="cd01301">
    <property type="entry name" value="rDP_like"/>
    <property type="match status" value="1"/>
</dbReference>
<sequence length="311" mass="34599">MIVDMHCDSILAAYVNRYSLAEQSQDGHLDLHRLRQAGVKIQFFALFPGIAPYMNPLQQVLLLGDFFWEQLASEGVYWDVITFGRQLLDVLHGERSGAILTVEGGEALLGNIRLLSVLYRFGVRSLCLTWNNRNEIADGVDETKTGGGLTSFGRDVVKEMNRLGMLIDVSHLSERGFWDVLELSEAPIIASHSNCKAVWDHPRNLTDDQIRGIAQKGGVVGINFAAELVGPPGCGLEYLYRHIDHISSLVGDDYLGFGSDFDGTERLVRGVKDVNSFQEIIAMLIKNGYSEATLRKICSDNCVRLLRQVLL</sequence>
<dbReference type="Gene3D" id="3.20.20.140">
    <property type="entry name" value="Metal-dependent hydrolases"/>
    <property type="match status" value="1"/>
</dbReference>
<dbReference type="InterPro" id="IPR032466">
    <property type="entry name" value="Metal_Hydrolase"/>
</dbReference>
<dbReference type="GO" id="GO:0006508">
    <property type="term" value="P:proteolysis"/>
    <property type="evidence" value="ECO:0007669"/>
    <property type="project" value="InterPro"/>
</dbReference>
<dbReference type="Proteomes" id="UP000053326">
    <property type="component" value="Unassembled WGS sequence"/>
</dbReference>
<organism evidence="1 2">
    <name type="scientific">Thermacetogenium phaeum</name>
    <dbReference type="NCBI Taxonomy" id="85874"/>
    <lineage>
        <taxon>Bacteria</taxon>
        <taxon>Bacillati</taxon>
        <taxon>Bacillota</taxon>
        <taxon>Clostridia</taxon>
        <taxon>Thermoanaerobacterales</taxon>
        <taxon>Thermoanaerobacteraceae</taxon>
        <taxon>Thermacetogenium</taxon>
    </lineage>
</organism>
<dbReference type="EMBL" id="LGFO01000082">
    <property type="protein sequence ID" value="KUK36516.1"/>
    <property type="molecule type" value="Genomic_DNA"/>
</dbReference>
<evidence type="ECO:0000313" key="2">
    <source>
        <dbReference type="Proteomes" id="UP000053326"/>
    </source>
</evidence>
<dbReference type="PANTHER" id="PTHR10443">
    <property type="entry name" value="MICROSOMAL DIPEPTIDASE"/>
    <property type="match status" value="1"/>
</dbReference>
<name>A0A117LBG2_9THEO</name>
<dbReference type="SUPFAM" id="SSF51556">
    <property type="entry name" value="Metallo-dependent hydrolases"/>
    <property type="match status" value="1"/>
</dbReference>
<dbReference type="GO" id="GO:0070573">
    <property type="term" value="F:metallodipeptidase activity"/>
    <property type="evidence" value="ECO:0007669"/>
    <property type="project" value="InterPro"/>
</dbReference>
<gene>
    <name evidence="1" type="ORF">XD66_0774</name>
</gene>
<dbReference type="Pfam" id="PF01244">
    <property type="entry name" value="Peptidase_M19"/>
    <property type="match status" value="1"/>
</dbReference>